<feature type="transmembrane region" description="Helical" evidence="1">
    <location>
        <begin position="31"/>
        <end position="55"/>
    </location>
</feature>
<proteinExistence type="predicted"/>
<geneLocation type="plasmid" evidence="2 3">
    <name>2</name>
</geneLocation>
<keyword evidence="1" id="KW-0812">Transmembrane</keyword>
<evidence type="ECO:0008006" key="4">
    <source>
        <dbReference type="Google" id="ProtNLM"/>
    </source>
</evidence>
<keyword evidence="3" id="KW-1185">Reference proteome</keyword>
<dbReference type="OrthoDB" id="400646at2"/>
<dbReference type="KEGG" id="mgal:NCTC10186_00598"/>
<evidence type="ECO:0000313" key="2">
    <source>
        <dbReference type="EMBL" id="VEU73109.1"/>
    </source>
</evidence>
<reference evidence="2 3" key="1">
    <citation type="submission" date="2019-01" db="EMBL/GenBank/DDBJ databases">
        <authorList>
            <consortium name="Pathogen Informatics"/>
        </authorList>
    </citation>
    <scope>NUCLEOTIDE SEQUENCE [LARGE SCALE GENOMIC DNA]</scope>
    <source>
        <strain evidence="2 3">NCTC10186</strain>
        <plasmid evidence="3">2</plasmid>
    </source>
</reference>
<organism evidence="2 3">
    <name type="scientific">Mycoplasmopsis gallopavonis</name>
    <dbReference type="NCBI Taxonomy" id="76629"/>
    <lineage>
        <taxon>Bacteria</taxon>
        <taxon>Bacillati</taxon>
        <taxon>Mycoplasmatota</taxon>
        <taxon>Mycoplasmoidales</taxon>
        <taxon>Metamycoplasmataceae</taxon>
        <taxon>Mycoplasmopsis</taxon>
    </lineage>
</organism>
<dbReference type="AlphaFoldDB" id="A0A449AZY7"/>
<dbReference type="EMBL" id="LR215032">
    <property type="protein sequence ID" value="VEU73109.1"/>
    <property type="molecule type" value="Genomic_DNA"/>
</dbReference>
<sequence length="130" mass="14934">MKEQNLDTQKLLENTNEIQKKIKYKYWKSRGVFISLSLIALIIAAVTVILNLSAIRFNEIPALTMNFFVAMAVLTVLTTLLVSLQSFFNIQERKNILNENISKNEQIAKELKEGKEMTQEDIDQILNTIT</sequence>
<gene>
    <name evidence="2" type="ORF">NCTC10186_00598</name>
</gene>
<keyword evidence="1" id="KW-0472">Membrane</keyword>
<dbReference type="Proteomes" id="UP000289862">
    <property type="component" value="Plasmid 2"/>
</dbReference>
<keyword evidence="1" id="KW-1133">Transmembrane helix</keyword>
<evidence type="ECO:0000256" key="1">
    <source>
        <dbReference type="SAM" id="Phobius"/>
    </source>
</evidence>
<protein>
    <recommendedName>
        <fullName evidence="4">DUF4231 domain-containing protein</fullName>
    </recommendedName>
</protein>
<accession>A0A449AZY7</accession>
<evidence type="ECO:0000313" key="3">
    <source>
        <dbReference type="Proteomes" id="UP000289862"/>
    </source>
</evidence>
<keyword evidence="2" id="KW-0614">Plasmid</keyword>
<feature type="transmembrane region" description="Helical" evidence="1">
    <location>
        <begin position="67"/>
        <end position="88"/>
    </location>
</feature>
<dbReference type="RefSeq" id="WP_119572275.1">
    <property type="nucleotide sequence ID" value="NZ_LR215032.1"/>
</dbReference>
<name>A0A449AZY7_9BACT</name>